<evidence type="ECO:0008006" key="3">
    <source>
        <dbReference type="Google" id="ProtNLM"/>
    </source>
</evidence>
<evidence type="ECO:0000313" key="1">
    <source>
        <dbReference type="EMBL" id="OGI94528.1"/>
    </source>
</evidence>
<dbReference type="STRING" id="1801773.A3A03_02415"/>
<evidence type="ECO:0000313" key="2">
    <source>
        <dbReference type="Proteomes" id="UP000176629"/>
    </source>
</evidence>
<dbReference type="EMBL" id="MFUX01000020">
    <property type="protein sequence ID" value="OGI94528.1"/>
    <property type="molecule type" value="Genomic_DNA"/>
</dbReference>
<comment type="caution">
    <text evidence="1">The sequence shown here is derived from an EMBL/GenBank/DDBJ whole genome shotgun (WGS) entry which is preliminary data.</text>
</comment>
<protein>
    <recommendedName>
        <fullName evidence="3">Ribbon-helix-helix protein CopG domain-containing protein</fullName>
    </recommendedName>
</protein>
<accession>A0A1F6XKJ6</accession>
<name>A0A1F6XKJ6_9BACT</name>
<reference evidence="1 2" key="1">
    <citation type="journal article" date="2016" name="Nat. Commun.">
        <title>Thousands of microbial genomes shed light on interconnected biogeochemical processes in an aquifer system.</title>
        <authorList>
            <person name="Anantharaman K."/>
            <person name="Brown C.T."/>
            <person name="Hug L.A."/>
            <person name="Sharon I."/>
            <person name="Castelle C.J."/>
            <person name="Probst A.J."/>
            <person name="Thomas B.C."/>
            <person name="Singh A."/>
            <person name="Wilkins M.J."/>
            <person name="Karaoz U."/>
            <person name="Brodie E.L."/>
            <person name="Williams K.H."/>
            <person name="Hubbard S.S."/>
            <person name="Banfield J.F."/>
        </authorList>
    </citation>
    <scope>NUCLEOTIDE SEQUENCE [LARGE SCALE GENOMIC DNA]</scope>
</reference>
<dbReference type="Proteomes" id="UP000176629">
    <property type="component" value="Unassembled WGS sequence"/>
</dbReference>
<sequence length="73" mass="8150">MSTISVPLNSKLELSLDYLVKSGVASNRAAVMRRALERLSEEEAVFALLKSQQEVKEGKIFRGDLRTLLKKVS</sequence>
<gene>
    <name evidence="1" type="ORF">A3A03_02415</name>
</gene>
<organism evidence="1 2">
    <name type="scientific">Candidatus Nomurabacteria bacterium RIFCSPLOWO2_01_FULL_40_18</name>
    <dbReference type="NCBI Taxonomy" id="1801773"/>
    <lineage>
        <taxon>Bacteria</taxon>
        <taxon>Candidatus Nomuraibacteriota</taxon>
    </lineage>
</organism>
<proteinExistence type="predicted"/>
<dbReference type="AlphaFoldDB" id="A0A1F6XKJ6"/>